<dbReference type="OrthoDB" id="9785340at2"/>
<evidence type="ECO:0000256" key="7">
    <source>
        <dbReference type="SAM" id="Phobius"/>
    </source>
</evidence>
<feature type="domain" description="Peptidase M48" evidence="8">
    <location>
        <begin position="115"/>
        <end position="194"/>
    </location>
</feature>
<evidence type="ECO:0000256" key="1">
    <source>
        <dbReference type="ARBA" id="ARBA00022670"/>
    </source>
</evidence>
<evidence type="ECO:0000313" key="9">
    <source>
        <dbReference type="EMBL" id="RMI37774.1"/>
    </source>
</evidence>
<feature type="transmembrane region" description="Helical" evidence="7">
    <location>
        <begin position="6"/>
        <end position="25"/>
    </location>
</feature>
<dbReference type="Gene3D" id="3.30.2010.10">
    <property type="entry name" value="Metalloproteases ('zincins'), catalytic domain"/>
    <property type="match status" value="1"/>
</dbReference>
<keyword evidence="10" id="KW-1185">Reference proteome</keyword>
<evidence type="ECO:0000256" key="4">
    <source>
        <dbReference type="ARBA" id="ARBA00022833"/>
    </source>
</evidence>
<dbReference type="InterPro" id="IPR001915">
    <property type="entry name" value="Peptidase_M48"/>
</dbReference>
<evidence type="ECO:0000259" key="8">
    <source>
        <dbReference type="Pfam" id="PF01435"/>
    </source>
</evidence>
<evidence type="ECO:0000256" key="3">
    <source>
        <dbReference type="ARBA" id="ARBA00022801"/>
    </source>
</evidence>
<dbReference type="GO" id="GO:0004222">
    <property type="term" value="F:metalloendopeptidase activity"/>
    <property type="evidence" value="ECO:0007669"/>
    <property type="project" value="InterPro"/>
</dbReference>
<dbReference type="CDD" id="cd07326">
    <property type="entry name" value="M56_BlaR1_MecR1_like"/>
    <property type="match status" value="1"/>
</dbReference>
<protein>
    <submittedName>
        <fullName evidence="9">M56 family peptidase</fullName>
    </submittedName>
</protein>
<comment type="similarity">
    <text evidence="6">Belongs to the peptidase M48 family.</text>
</comment>
<dbReference type="GO" id="GO:0046872">
    <property type="term" value="F:metal ion binding"/>
    <property type="evidence" value="ECO:0007669"/>
    <property type="project" value="UniProtKB-KW"/>
</dbReference>
<dbReference type="Proteomes" id="UP000282674">
    <property type="component" value="Unassembled WGS sequence"/>
</dbReference>
<dbReference type="RefSeq" id="WP_122198741.1">
    <property type="nucleotide sequence ID" value="NZ_JBHSKC010000023.1"/>
</dbReference>
<evidence type="ECO:0000313" key="10">
    <source>
        <dbReference type="Proteomes" id="UP000282674"/>
    </source>
</evidence>
<keyword evidence="7" id="KW-1133">Transmembrane helix</keyword>
<dbReference type="GO" id="GO:0006508">
    <property type="term" value="P:proteolysis"/>
    <property type="evidence" value="ECO:0007669"/>
    <property type="project" value="UniProtKB-KW"/>
</dbReference>
<proteinExistence type="inferred from homology"/>
<keyword evidence="7" id="KW-0812">Transmembrane</keyword>
<keyword evidence="4 6" id="KW-0862">Zinc</keyword>
<keyword evidence="3 6" id="KW-0378">Hydrolase</keyword>
<feature type="transmembrane region" description="Helical" evidence="7">
    <location>
        <begin position="84"/>
        <end position="103"/>
    </location>
</feature>
<comment type="caution">
    <text evidence="9">The sequence shown here is derived from an EMBL/GenBank/DDBJ whole genome shotgun (WGS) entry which is preliminary data.</text>
</comment>
<gene>
    <name evidence="9" type="ORF">EBO15_34895</name>
</gene>
<organism evidence="9 10">
    <name type="scientific">Actinomadura harenae</name>
    <dbReference type="NCBI Taxonomy" id="2483351"/>
    <lineage>
        <taxon>Bacteria</taxon>
        <taxon>Bacillati</taxon>
        <taxon>Actinomycetota</taxon>
        <taxon>Actinomycetes</taxon>
        <taxon>Streptosporangiales</taxon>
        <taxon>Thermomonosporaceae</taxon>
        <taxon>Actinomadura</taxon>
    </lineage>
</organism>
<dbReference type="PANTHER" id="PTHR34978:SF3">
    <property type="entry name" value="SLR0241 PROTEIN"/>
    <property type="match status" value="1"/>
</dbReference>
<sequence>MLVLGVQLIFLIAALGCCAGASLDAASFARHHPASAVLCWTGAVLGLWASLFGLVTLLLFWPGAAGHGFAELLSTCLTPHSHPGLLWGGLGSCALAVLCSVRLSRGVPRAWRTVRSRRRHRSMLRLVARADDRHPDVLLLDHPLPVAYCLPAGARSIVISSGARTRLAPAELAAVLAHERAHLRQRHHALLMLLDLSHAALPWLPTLRRAMTTVPLLLEMAADDAAVRRHGPEAVRSALQNLAVLPGPSGTLAAAGDRPLTRRLARLDAAPDPRPLTRPLARIAAAVSVAAPLTTVALTIASIPPTC</sequence>
<name>A0A3M2LJY8_9ACTN</name>
<feature type="transmembrane region" description="Helical" evidence="7">
    <location>
        <begin position="37"/>
        <end position="64"/>
    </location>
</feature>
<dbReference type="PANTHER" id="PTHR34978">
    <property type="entry name" value="POSSIBLE SENSOR-TRANSDUCER PROTEIN BLAR"/>
    <property type="match status" value="1"/>
</dbReference>
<dbReference type="EMBL" id="RFFG01000099">
    <property type="protein sequence ID" value="RMI37774.1"/>
    <property type="molecule type" value="Genomic_DNA"/>
</dbReference>
<keyword evidence="2" id="KW-0479">Metal-binding</keyword>
<evidence type="ECO:0000256" key="2">
    <source>
        <dbReference type="ARBA" id="ARBA00022723"/>
    </source>
</evidence>
<reference evidence="9 10" key="1">
    <citation type="submission" date="2018-10" db="EMBL/GenBank/DDBJ databases">
        <title>Isolation from soil.</title>
        <authorList>
            <person name="Hu J."/>
        </authorList>
    </citation>
    <scope>NUCLEOTIDE SEQUENCE [LARGE SCALE GENOMIC DNA]</scope>
    <source>
        <strain evidence="9 10">NEAU-Ht49</strain>
    </source>
</reference>
<dbReference type="Pfam" id="PF01435">
    <property type="entry name" value="Peptidase_M48"/>
    <property type="match status" value="1"/>
</dbReference>
<comment type="cofactor">
    <cofactor evidence="6">
        <name>Zn(2+)</name>
        <dbReference type="ChEBI" id="CHEBI:29105"/>
    </cofactor>
    <text evidence="6">Binds 1 zinc ion per subunit.</text>
</comment>
<evidence type="ECO:0000256" key="6">
    <source>
        <dbReference type="RuleBase" id="RU003983"/>
    </source>
</evidence>
<dbReference type="InterPro" id="IPR052173">
    <property type="entry name" value="Beta-lactam_resp_regulator"/>
</dbReference>
<keyword evidence="1 6" id="KW-0645">Protease</keyword>
<dbReference type="AlphaFoldDB" id="A0A3M2LJY8"/>
<feature type="transmembrane region" description="Helical" evidence="7">
    <location>
        <begin position="283"/>
        <end position="303"/>
    </location>
</feature>
<keyword evidence="7" id="KW-0472">Membrane</keyword>
<accession>A0A3M2LJY8</accession>
<evidence type="ECO:0000256" key="5">
    <source>
        <dbReference type="ARBA" id="ARBA00023049"/>
    </source>
</evidence>
<keyword evidence="5 6" id="KW-0482">Metalloprotease</keyword>